<sequence length="358" mass="41330">MIDCDVHNDWSTAEVLLPYLDDYFRDFLIRGEKPGPRGTFPRAQRAWLHPEGFRRQDINPVTQDDHYNLMKEHLLDKYDIDVAILTGDETLDISTIANRYYGNALASAYNNWVIDEWLSRDRRLKGSIVIYSPDPENAAAEIRRVGEHPDMVQIIMSSGSIRPYGDPFYHPIWEAASQMNLPIAVHLGGQAGINTQTFSSGPPTFYWEAHALLCQAGMSHVASTIAHGVFEKWPNTYLILTECGVSWFPTVLWRLDNDYRALRKETPWLKRLPSEYARDHIRLTTQPLENPDNKQHLWNVLETFDAKHTLLFSSDYPHWDFDDPTKIPIPADWRENILDANARQVYSRLPARDSKSHS</sequence>
<dbReference type="Gene3D" id="3.20.20.140">
    <property type="entry name" value="Metal-dependent hydrolases"/>
    <property type="match status" value="1"/>
</dbReference>
<dbReference type="PANTHER" id="PTHR21240">
    <property type="entry name" value="2-AMINO-3-CARBOXYLMUCONATE-6-SEMIALDEHYDE DECARBOXYLASE"/>
    <property type="match status" value="1"/>
</dbReference>
<evidence type="ECO:0000313" key="4">
    <source>
        <dbReference type="Proteomes" id="UP001526143"/>
    </source>
</evidence>
<dbReference type="RefSeq" id="WP_263748657.1">
    <property type="nucleotide sequence ID" value="NZ_JAOWRF010000371.1"/>
</dbReference>
<organism evidence="3 4">
    <name type="scientific">Plectonema radiosum NIES-515</name>
    <dbReference type="NCBI Taxonomy" id="2986073"/>
    <lineage>
        <taxon>Bacteria</taxon>
        <taxon>Bacillati</taxon>
        <taxon>Cyanobacteriota</taxon>
        <taxon>Cyanophyceae</taxon>
        <taxon>Oscillatoriophycideae</taxon>
        <taxon>Oscillatoriales</taxon>
        <taxon>Microcoleaceae</taxon>
        <taxon>Plectonema</taxon>
    </lineage>
</organism>
<dbReference type="SUPFAM" id="SSF51556">
    <property type="entry name" value="Metallo-dependent hydrolases"/>
    <property type="match status" value="1"/>
</dbReference>
<proteinExistence type="predicted"/>
<name>A0ABT3B6F7_9CYAN</name>
<dbReference type="Proteomes" id="UP001526143">
    <property type="component" value="Unassembled WGS sequence"/>
</dbReference>
<dbReference type="PANTHER" id="PTHR21240:SF28">
    <property type="entry name" value="ISO-OROTATE DECARBOXYLASE (EUROFUNG)"/>
    <property type="match status" value="1"/>
</dbReference>
<keyword evidence="4" id="KW-1185">Reference proteome</keyword>
<dbReference type="InterPro" id="IPR032466">
    <property type="entry name" value="Metal_Hydrolase"/>
</dbReference>
<feature type="domain" description="Amidohydrolase-related" evidence="2">
    <location>
        <begin position="2"/>
        <end position="347"/>
    </location>
</feature>
<dbReference type="Pfam" id="PF04909">
    <property type="entry name" value="Amidohydro_2"/>
    <property type="match status" value="1"/>
</dbReference>
<accession>A0ABT3B6F7</accession>
<protein>
    <submittedName>
        <fullName evidence="3">Amidohydrolase family protein</fullName>
    </submittedName>
</protein>
<dbReference type="EMBL" id="JAOWRF010000371">
    <property type="protein sequence ID" value="MCV3216968.1"/>
    <property type="molecule type" value="Genomic_DNA"/>
</dbReference>
<evidence type="ECO:0000313" key="3">
    <source>
        <dbReference type="EMBL" id="MCV3216968.1"/>
    </source>
</evidence>
<evidence type="ECO:0000259" key="2">
    <source>
        <dbReference type="Pfam" id="PF04909"/>
    </source>
</evidence>
<evidence type="ECO:0000256" key="1">
    <source>
        <dbReference type="ARBA" id="ARBA00023239"/>
    </source>
</evidence>
<gene>
    <name evidence="3" type="ORF">OGM63_26265</name>
</gene>
<comment type="caution">
    <text evidence="3">The sequence shown here is derived from an EMBL/GenBank/DDBJ whole genome shotgun (WGS) entry which is preliminary data.</text>
</comment>
<dbReference type="InterPro" id="IPR006680">
    <property type="entry name" value="Amidohydro-rel"/>
</dbReference>
<reference evidence="3 4" key="1">
    <citation type="submission" date="2022-10" db="EMBL/GenBank/DDBJ databases">
        <title>Identification of biosynthetic pathway for the production of the potent trypsin inhibitor radiosumin.</title>
        <authorList>
            <person name="Fewer D.P."/>
            <person name="Delbaje E."/>
            <person name="Ouyang X."/>
            <person name="Agostino P.D."/>
            <person name="Wahlsten M."/>
            <person name="Jokela J."/>
            <person name="Permi P."/>
            <person name="Haapaniemi E."/>
            <person name="Koistinen H."/>
        </authorList>
    </citation>
    <scope>NUCLEOTIDE SEQUENCE [LARGE SCALE GENOMIC DNA]</scope>
    <source>
        <strain evidence="3 4">NIES-515</strain>
    </source>
</reference>
<keyword evidence="1" id="KW-0456">Lyase</keyword>
<dbReference type="InterPro" id="IPR032465">
    <property type="entry name" value="ACMSD"/>
</dbReference>